<protein>
    <submittedName>
        <fullName evidence="2">Uncharacterized protein</fullName>
    </submittedName>
</protein>
<keyword evidence="3" id="KW-1185">Reference proteome</keyword>
<organism evidence="2 3">
    <name type="scientific">Mycena alexandri</name>
    <dbReference type="NCBI Taxonomy" id="1745969"/>
    <lineage>
        <taxon>Eukaryota</taxon>
        <taxon>Fungi</taxon>
        <taxon>Dikarya</taxon>
        <taxon>Basidiomycota</taxon>
        <taxon>Agaricomycotina</taxon>
        <taxon>Agaricomycetes</taxon>
        <taxon>Agaricomycetidae</taxon>
        <taxon>Agaricales</taxon>
        <taxon>Marasmiineae</taxon>
        <taxon>Mycenaceae</taxon>
        <taxon>Mycena</taxon>
    </lineage>
</organism>
<evidence type="ECO:0000256" key="1">
    <source>
        <dbReference type="SAM" id="MobiDB-lite"/>
    </source>
</evidence>
<feature type="region of interest" description="Disordered" evidence="1">
    <location>
        <begin position="339"/>
        <end position="361"/>
    </location>
</feature>
<reference evidence="2" key="1">
    <citation type="submission" date="2023-03" db="EMBL/GenBank/DDBJ databases">
        <title>Massive genome expansion in bonnet fungi (Mycena s.s.) driven by repeated elements and novel gene families across ecological guilds.</title>
        <authorList>
            <consortium name="Lawrence Berkeley National Laboratory"/>
            <person name="Harder C.B."/>
            <person name="Miyauchi S."/>
            <person name="Viragh M."/>
            <person name="Kuo A."/>
            <person name="Thoen E."/>
            <person name="Andreopoulos B."/>
            <person name="Lu D."/>
            <person name="Skrede I."/>
            <person name="Drula E."/>
            <person name="Henrissat B."/>
            <person name="Morin E."/>
            <person name="Kohler A."/>
            <person name="Barry K."/>
            <person name="LaButti K."/>
            <person name="Morin E."/>
            <person name="Salamov A."/>
            <person name="Lipzen A."/>
            <person name="Mereny Z."/>
            <person name="Hegedus B."/>
            <person name="Baldrian P."/>
            <person name="Stursova M."/>
            <person name="Weitz H."/>
            <person name="Taylor A."/>
            <person name="Grigoriev I.V."/>
            <person name="Nagy L.G."/>
            <person name="Martin F."/>
            <person name="Kauserud H."/>
        </authorList>
    </citation>
    <scope>NUCLEOTIDE SEQUENCE</scope>
    <source>
        <strain evidence="2">CBHHK200</strain>
    </source>
</reference>
<comment type="caution">
    <text evidence="2">The sequence shown here is derived from an EMBL/GenBank/DDBJ whole genome shotgun (WGS) entry which is preliminary data.</text>
</comment>
<gene>
    <name evidence="2" type="ORF">C8F04DRAFT_1194136</name>
</gene>
<dbReference type="Proteomes" id="UP001218188">
    <property type="component" value="Unassembled WGS sequence"/>
</dbReference>
<proteinExistence type="predicted"/>
<dbReference type="EMBL" id="JARJCM010000202">
    <property type="protein sequence ID" value="KAJ7022782.1"/>
    <property type="molecule type" value="Genomic_DNA"/>
</dbReference>
<evidence type="ECO:0000313" key="3">
    <source>
        <dbReference type="Proteomes" id="UP001218188"/>
    </source>
</evidence>
<feature type="compositionally biased region" description="Basic and acidic residues" evidence="1">
    <location>
        <begin position="348"/>
        <end position="361"/>
    </location>
</feature>
<name>A0AAD6SC31_9AGAR</name>
<accession>A0AAD6SC31</accession>
<sequence>MEARKRFGQKELVRPEKYSYLCTRRERASEYFMGSPMFPPASLYSSDTLIPLGGRDDLPSRQILHDHFPEEFDKRVTGRRRTEQYRTPLEAFGSWHQEHSDGHEKLAQQGLPMGDGIHLPIYASKDQWSAFLHSLLLMPNVRNANAIVHYYLDLVEDRGSPKIHLLRASGVGYETVTGIQSRSGVFLPNDAVHTFDADTILSAVFYWLWVPIIQEGLDTYRTYWNNHKILKSAKKVNVNGSCPNNMFLNPTSIDILAKQCYINVNPDTVNELREAYGGEEARSKAYRWVSEEFKFNADVIYENLGAPEPGLANGWNVFKVMVAKIEELRAAGTDIGLDKSVPHHCPRREHVNRSGTKHDQRREGVPTVPWVLWLIGGPNGALGTLVYINQGGIGQETSPVVKVLKKAHHITAHGARGERANRSASKHNQRREGVLMLPSILWLMSIKANLVKKPHLRQKYQERIAASLQAALAMCAGIVPRINTINAERGSQCCAGYFN</sequence>
<dbReference type="AlphaFoldDB" id="A0AAD6SC31"/>
<evidence type="ECO:0000313" key="2">
    <source>
        <dbReference type="EMBL" id="KAJ7022782.1"/>
    </source>
</evidence>